<evidence type="ECO:0000256" key="1">
    <source>
        <dbReference type="SAM" id="SignalP"/>
    </source>
</evidence>
<comment type="caution">
    <text evidence="2">The sequence shown here is derived from an EMBL/GenBank/DDBJ whole genome shotgun (WGS) entry which is preliminary data.</text>
</comment>
<organism evidence="2 3">
    <name type="scientific">Spirosoma utsteinense</name>
    <dbReference type="NCBI Taxonomy" id="2585773"/>
    <lineage>
        <taxon>Bacteria</taxon>
        <taxon>Pseudomonadati</taxon>
        <taxon>Bacteroidota</taxon>
        <taxon>Cytophagia</taxon>
        <taxon>Cytophagales</taxon>
        <taxon>Cytophagaceae</taxon>
        <taxon>Spirosoma</taxon>
    </lineage>
</organism>
<dbReference type="Proteomes" id="UP000700732">
    <property type="component" value="Unassembled WGS sequence"/>
</dbReference>
<feature type="signal peptide" evidence="1">
    <location>
        <begin position="1"/>
        <end position="19"/>
    </location>
</feature>
<evidence type="ECO:0008006" key="4">
    <source>
        <dbReference type="Google" id="ProtNLM"/>
    </source>
</evidence>
<proteinExistence type="predicted"/>
<keyword evidence="3" id="KW-1185">Reference proteome</keyword>
<protein>
    <recommendedName>
        <fullName evidence="4">Adhesin domain-containing protein</fullName>
    </recommendedName>
</protein>
<feature type="chain" id="PRO_5045872020" description="Adhesin domain-containing protein" evidence="1">
    <location>
        <begin position="20"/>
        <end position="232"/>
    </location>
</feature>
<accession>A0ABR6W064</accession>
<keyword evidence="1" id="KW-0732">Signal</keyword>
<evidence type="ECO:0000313" key="2">
    <source>
        <dbReference type="EMBL" id="MBC3789574.1"/>
    </source>
</evidence>
<reference evidence="2 3" key="1">
    <citation type="submission" date="2019-06" db="EMBL/GenBank/DDBJ databases">
        <title>Spirosoma utsteinense sp. nov. isolated from Antarctic ice-free soils.</title>
        <authorList>
            <person name="Tahon G."/>
        </authorList>
    </citation>
    <scope>NUCLEOTIDE SEQUENCE [LARGE SCALE GENOMIC DNA]</scope>
    <source>
        <strain evidence="2 3">LMG 31447</strain>
    </source>
</reference>
<name>A0ABR6W064_9BACT</name>
<evidence type="ECO:0000313" key="3">
    <source>
        <dbReference type="Proteomes" id="UP000700732"/>
    </source>
</evidence>
<dbReference type="EMBL" id="VFIA01000001">
    <property type="protein sequence ID" value="MBC3789574.1"/>
    <property type="molecule type" value="Genomic_DNA"/>
</dbReference>
<sequence>MKNILLLALALFLVNPAFSQKIITKTLPLSAGQAVQLNLKFGDDIRVRYWDKSDVSVRISATINSGKLNDALKVETTSDARAVSVNTDFDFEMLKQGKLEDCPGSKSTWRTDRNGETHSVCSTINYEVFLPRKAALRVETISGNIDIQGANGPVWAKSISGYVDMSWPGTQGANVAMKTITGEVYSDLAIDFNDQRERNPLVGYQLNGTVLRGGPEVRLESISNHIYLRKEK</sequence>
<gene>
    <name evidence="2" type="ORF">FH603_54</name>
</gene>
<dbReference type="RefSeq" id="WP_186734859.1">
    <property type="nucleotide sequence ID" value="NZ_VFIA01000001.1"/>
</dbReference>